<evidence type="ECO:0000313" key="3">
    <source>
        <dbReference type="Proteomes" id="UP000194933"/>
    </source>
</evidence>
<evidence type="ECO:0000313" key="2">
    <source>
        <dbReference type="EMBL" id="OTP12388.1"/>
    </source>
</evidence>
<sequence>MKKSVKKCLLALIVFLISITFPFIQVLAEEVIDSDQQEVTFELYDEDQAKKEISPTQNGQGDGRFFPLTGSVMYGIYSFLGTLLIGLTLAFLLKKRRGKDEKTNL</sequence>
<dbReference type="AlphaFoldDB" id="A0A2C9XRA8"/>
<feature type="transmembrane region" description="Helical" evidence="1">
    <location>
        <begin position="74"/>
        <end position="93"/>
    </location>
</feature>
<keyword evidence="1" id="KW-0472">Membrane</keyword>
<proteinExistence type="predicted"/>
<dbReference type="RefSeq" id="WP_086283824.1">
    <property type="nucleotide sequence ID" value="NZ_NGMO01000001.1"/>
</dbReference>
<evidence type="ECO:0000256" key="1">
    <source>
        <dbReference type="SAM" id="Phobius"/>
    </source>
</evidence>
<keyword evidence="1" id="KW-0812">Transmembrane</keyword>
<organism evidence="2 3">
    <name type="scientific">Candidatus Enterococcus wittei</name>
    <dbReference type="NCBI Taxonomy" id="1987383"/>
    <lineage>
        <taxon>Bacteria</taxon>
        <taxon>Bacillati</taxon>
        <taxon>Bacillota</taxon>
        <taxon>Bacilli</taxon>
        <taxon>Lactobacillales</taxon>
        <taxon>Enterococcaceae</taxon>
        <taxon>Enterococcus</taxon>
    </lineage>
</organism>
<name>A0A2C9XRA8_9ENTE</name>
<keyword evidence="3" id="KW-1185">Reference proteome</keyword>
<dbReference type="EMBL" id="NGMO01000001">
    <property type="protein sequence ID" value="OTP12388.1"/>
    <property type="molecule type" value="Genomic_DNA"/>
</dbReference>
<reference evidence="2 3" key="1">
    <citation type="submission" date="2017-05" db="EMBL/GenBank/DDBJ databases">
        <title>The Genome Sequence of Enterococcus sp. 10A9_DIV0425.</title>
        <authorList>
            <consortium name="The Broad Institute Genomics Platform"/>
            <consortium name="The Broad Institute Genomic Center for Infectious Diseases"/>
            <person name="Earl A."/>
            <person name="Manson A."/>
            <person name="Schwartman J."/>
            <person name="Gilmore M."/>
            <person name="Abouelleil A."/>
            <person name="Cao P."/>
            <person name="Chapman S."/>
            <person name="Cusick C."/>
            <person name="Shea T."/>
            <person name="Young S."/>
            <person name="Neafsey D."/>
            <person name="Nusbaum C."/>
            <person name="Birren B."/>
        </authorList>
    </citation>
    <scope>NUCLEOTIDE SEQUENCE [LARGE SCALE GENOMIC DNA]</scope>
    <source>
        <strain evidence="2 3">10A9_DIV0425</strain>
    </source>
</reference>
<accession>A0A2C9XRA8</accession>
<dbReference type="STRING" id="1987383.A5844_000621"/>
<keyword evidence="1" id="KW-1133">Transmembrane helix</keyword>
<gene>
    <name evidence="2" type="ORF">A5844_000621</name>
</gene>
<dbReference type="NCBIfam" id="TIGR01167">
    <property type="entry name" value="LPXTG_anchor"/>
    <property type="match status" value="1"/>
</dbReference>
<dbReference type="Proteomes" id="UP000194933">
    <property type="component" value="Unassembled WGS sequence"/>
</dbReference>
<protein>
    <submittedName>
        <fullName evidence="2">Uncharacterized protein</fullName>
    </submittedName>
</protein>
<comment type="caution">
    <text evidence="2">The sequence shown here is derived from an EMBL/GenBank/DDBJ whole genome shotgun (WGS) entry which is preliminary data.</text>
</comment>